<dbReference type="InParanoid" id="A0LL41"/>
<evidence type="ECO:0000259" key="4">
    <source>
        <dbReference type="SMART" id="SM00829"/>
    </source>
</evidence>
<dbReference type="SUPFAM" id="SSF51735">
    <property type="entry name" value="NAD(P)-binding Rossmann-fold domains"/>
    <property type="match status" value="1"/>
</dbReference>
<feature type="domain" description="Enoyl reductase (ER)" evidence="4">
    <location>
        <begin position="7"/>
        <end position="333"/>
    </location>
</feature>
<evidence type="ECO:0000256" key="1">
    <source>
        <dbReference type="ARBA" id="ARBA00022723"/>
    </source>
</evidence>
<dbReference type="Gene3D" id="3.90.180.10">
    <property type="entry name" value="Medium-chain alcohol dehydrogenases, catalytic domain"/>
    <property type="match status" value="1"/>
</dbReference>
<dbReference type="OrthoDB" id="5484143at2"/>
<dbReference type="AlphaFoldDB" id="A0LL41"/>
<dbReference type="HOGENOM" id="CLU_026673_11_0_7"/>
<dbReference type="SUPFAM" id="SSF50129">
    <property type="entry name" value="GroES-like"/>
    <property type="match status" value="1"/>
</dbReference>
<dbReference type="RefSeq" id="WP_011699311.1">
    <property type="nucleotide sequence ID" value="NC_008554.1"/>
</dbReference>
<keyword evidence="1" id="KW-0479">Metal-binding</keyword>
<evidence type="ECO:0000256" key="2">
    <source>
        <dbReference type="ARBA" id="ARBA00022833"/>
    </source>
</evidence>
<dbReference type="Pfam" id="PF00107">
    <property type="entry name" value="ADH_zinc_N"/>
    <property type="match status" value="1"/>
</dbReference>
<evidence type="ECO:0000313" key="5">
    <source>
        <dbReference type="EMBL" id="ABK18143.1"/>
    </source>
</evidence>
<keyword evidence="3" id="KW-0560">Oxidoreductase</keyword>
<dbReference type="KEGG" id="sfu:Sfum_2463"/>
<dbReference type="InterPro" id="IPR020843">
    <property type="entry name" value="ER"/>
</dbReference>
<dbReference type="InterPro" id="IPR050129">
    <property type="entry name" value="Zn_alcohol_dh"/>
</dbReference>
<sequence length="338" mass="36917">MKVSYWHSNNDIRIEEVATPRPGPKEMLLKVASCGICGSDVVEWYRKPRAPLVQGHEIGAEVVEVGSSVTGFKVGERVFAVPKVPCMECHYCRNGHYPQCAEIKVRLPGGFAEYILVPEILVEKGTYHLPDTITYDQSTFIEPLACVVRAQRLAGIRAGQTVVVLGCGMSGLLHVKLAKARDCRVVAADVNRKRLAFAEQLGADLIVDAAGDVSESFAAAGDKKADAVMICTSAVSAVEQAWRCVDKGGAIVFFAVPGPGRDIVVPVNDFWTREIRILTSYYCGPPDIDDALKLLESGRIEVEDMITHRLPLRDIAKGFQLVIDANESIKVIIKPNEI</sequence>
<dbReference type="PANTHER" id="PTHR43401:SF2">
    <property type="entry name" value="L-THREONINE 3-DEHYDROGENASE"/>
    <property type="match status" value="1"/>
</dbReference>
<dbReference type="InterPro" id="IPR013149">
    <property type="entry name" value="ADH-like_C"/>
</dbReference>
<keyword evidence="2" id="KW-0862">Zinc</keyword>
<dbReference type="FunCoup" id="A0LL41">
    <property type="interactions" value="287"/>
</dbReference>
<dbReference type="InterPro" id="IPR036291">
    <property type="entry name" value="NAD(P)-bd_dom_sf"/>
</dbReference>
<dbReference type="PANTHER" id="PTHR43401">
    <property type="entry name" value="L-THREONINE 3-DEHYDROGENASE"/>
    <property type="match status" value="1"/>
</dbReference>
<dbReference type="InterPro" id="IPR013154">
    <property type="entry name" value="ADH-like_N"/>
</dbReference>
<evidence type="ECO:0000313" key="6">
    <source>
        <dbReference type="Proteomes" id="UP000001784"/>
    </source>
</evidence>
<dbReference type="GO" id="GO:0016491">
    <property type="term" value="F:oxidoreductase activity"/>
    <property type="evidence" value="ECO:0007669"/>
    <property type="project" value="UniProtKB-KW"/>
</dbReference>
<dbReference type="GO" id="GO:0046872">
    <property type="term" value="F:metal ion binding"/>
    <property type="evidence" value="ECO:0007669"/>
    <property type="project" value="UniProtKB-KW"/>
</dbReference>
<keyword evidence="6" id="KW-1185">Reference proteome</keyword>
<accession>A0LL41</accession>
<dbReference type="InterPro" id="IPR011032">
    <property type="entry name" value="GroES-like_sf"/>
</dbReference>
<proteinExistence type="predicted"/>
<dbReference type="SMART" id="SM00829">
    <property type="entry name" value="PKS_ER"/>
    <property type="match status" value="1"/>
</dbReference>
<dbReference type="STRING" id="335543.Sfum_2463"/>
<dbReference type="eggNOG" id="COG1063">
    <property type="taxonomic scope" value="Bacteria"/>
</dbReference>
<name>A0LL41_SYNFM</name>
<dbReference type="Gene3D" id="3.40.50.720">
    <property type="entry name" value="NAD(P)-binding Rossmann-like Domain"/>
    <property type="match status" value="1"/>
</dbReference>
<dbReference type="EMBL" id="CP000478">
    <property type="protein sequence ID" value="ABK18143.1"/>
    <property type="molecule type" value="Genomic_DNA"/>
</dbReference>
<evidence type="ECO:0000256" key="3">
    <source>
        <dbReference type="ARBA" id="ARBA00023002"/>
    </source>
</evidence>
<dbReference type="Pfam" id="PF08240">
    <property type="entry name" value="ADH_N"/>
    <property type="match status" value="1"/>
</dbReference>
<organism evidence="5 6">
    <name type="scientific">Syntrophobacter fumaroxidans (strain DSM 10017 / MPOB)</name>
    <dbReference type="NCBI Taxonomy" id="335543"/>
    <lineage>
        <taxon>Bacteria</taxon>
        <taxon>Pseudomonadati</taxon>
        <taxon>Thermodesulfobacteriota</taxon>
        <taxon>Syntrophobacteria</taxon>
        <taxon>Syntrophobacterales</taxon>
        <taxon>Syntrophobacteraceae</taxon>
        <taxon>Syntrophobacter</taxon>
    </lineage>
</organism>
<reference evidence="5 6" key="1">
    <citation type="submission" date="2006-10" db="EMBL/GenBank/DDBJ databases">
        <title>Complete sequence of Syntrophobacter fumaroxidans MPOB.</title>
        <authorList>
            <consortium name="US DOE Joint Genome Institute"/>
            <person name="Copeland A."/>
            <person name="Lucas S."/>
            <person name="Lapidus A."/>
            <person name="Barry K."/>
            <person name="Detter J.C."/>
            <person name="Glavina del Rio T."/>
            <person name="Hammon N."/>
            <person name="Israni S."/>
            <person name="Pitluck S."/>
            <person name="Goltsman E.G."/>
            <person name="Martinez M."/>
            <person name="Schmutz J."/>
            <person name="Larimer F."/>
            <person name="Land M."/>
            <person name="Hauser L."/>
            <person name="Kyrpides N."/>
            <person name="Kim E."/>
            <person name="Boone D.R."/>
            <person name="Brockman F."/>
            <person name="Culley D."/>
            <person name="Ferry J."/>
            <person name="Gunsalus R."/>
            <person name="McInerney M.J."/>
            <person name="Morrison M."/>
            <person name="Plugge C."/>
            <person name="Rohlin L."/>
            <person name="Scholten J."/>
            <person name="Sieber J."/>
            <person name="Stams A.J.M."/>
            <person name="Worm P."/>
            <person name="Henstra A.M."/>
            <person name="Richardson P."/>
        </authorList>
    </citation>
    <scope>NUCLEOTIDE SEQUENCE [LARGE SCALE GENOMIC DNA]</scope>
    <source>
        <strain evidence="6">DSM 10017 / MPOB</strain>
    </source>
</reference>
<protein>
    <submittedName>
        <fullName evidence="5">Alcohol dehydrogenase GroES domain protein</fullName>
    </submittedName>
</protein>
<gene>
    <name evidence="5" type="ordered locus">Sfum_2463</name>
</gene>
<dbReference type="Proteomes" id="UP000001784">
    <property type="component" value="Chromosome"/>
</dbReference>
<dbReference type="CDD" id="cd08235">
    <property type="entry name" value="iditol_2_DH_like"/>
    <property type="match status" value="1"/>
</dbReference>